<accession>A0A235H7X9</accession>
<sequence length="660" mass="67259">MSHGATPQTTETANLQGGAWQFVDKSPDVSGLMLMNVQKDNKEQVAYTATFDDMAPVAVKVSQLATNAQHLYVYANPTVVNGTGKEWTGMQTSLVSSNHVTADGVHPPFAHFHEKEPATPNWTTPTLGPFTVIGGGNSTKGVVPGGPHGLTGADELYANGTLGAGETAQFQNLGIHQFPYSMNQGQAQGGEFYIVHTPNHLPIHTSLTYAMPSLQSVTEGDGNDNGLTGNANNNLLFGYGGNDGLFGGLGRDVLAGGTGFDLLKGEEGDDWLFGGANEDTLVGGKGKDLLDGGAGKDVASYEGEEAAVTVNLSGPMTAGFVTAKVGGVDEDILVNIEDIWGGLGDDALTGDAKDNFLKGGIGADTLSGGDGNDRLQGDPGKDVLNGGFGTDYAVFSDNLSAYEIKTTGTETTVSYKSDAGNVDVLSGVEFLSFADQTIATPKDPSANAPFVPDPNPPTKAPPGSNMINGTAGNDPNLTGTGNADGILAGGGNDTVDGKGGDDFVSGGDGNDVIQGGTGYDLIRGGQGQDTIHGGAGADIIYADSGNDQLWGDGGADQLWGGLGADTLNGGGDDDLIVGEKGDDLLNGGAGVDVFGFWPGDGKDTVTGFETGDSLVFKNLTAADVAVTMSASNTVFTWATGSVTVKAMSGMAEGTDYFFVG</sequence>
<dbReference type="PRINTS" id="PR00313">
    <property type="entry name" value="CABNDNGRPT"/>
</dbReference>
<dbReference type="EMBL" id="NOWT01000031">
    <property type="protein sequence ID" value="OYD81623.1"/>
    <property type="molecule type" value="Genomic_DNA"/>
</dbReference>
<evidence type="ECO:0000256" key="1">
    <source>
        <dbReference type="ARBA" id="ARBA00004613"/>
    </source>
</evidence>
<dbReference type="Proteomes" id="UP000215367">
    <property type="component" value="Unassembled WGS sequence"/>
</dbReference>
<keyword evidence="2" id="KW-0964">Secreted</keyword>
<dbReference type="PROSITE" id="PS00330">
    <property type="entry name" value="HEMOLYSIN_CALCIUM"/>
    <property type="match status" value="7"/>
</dbReference>
<organism evidence="4 5">
    <name type="scientific">Azospirillum brasilense</name>
    <dbReference type="NCBI Taxonomy" id="192"/>
    <lineage>
        <taxon>Bacteria</taxon>
        <taxon>Pseudomonadati</taxon>
        <taxon>Pseudomonadota</taxon>
        <taxon>Alphaproteobacteria</taxon>
        <taxon>Rhodospirillales</taxon>
        <taxon>Azospirillaceae</taxon>
        <taxon>Azospirillum</taxon>
    </lineage>
</organism>
<dbReference type="RefSeq" id="WP_094306161.1">
    <property type="nucleotide sequence ID" value="NZ_NOWT01000031.1"/>
</dbReference>
<name>A0A235H7X9_AZOBR</name>
<dbReference type="Pfam" id="PF00353">
    <property type="entry name" value="HemolysinCabind"/>
    <property type="match status" value="4"/>
</dbReference>
<evidence type="ECO:0000256" key="2">
    <source>
        <dbReference type="ARBA" id="ARBA00022525"/>
    </source>
</evidence>
<comment type="subcellular location">
    <subcellularLocation>
        <location evidence="1">Secreted</location>
    </subcellularLocation>
</comment>
<reference evidence="4 5" key="1">
    <citation type="submission" date="2017-07" db="EMBL/GenBank/DDBJ databases">
        <title>Whole genome sequence of Azospirillum brasilense 2A1, a potential biofertilizer strain.</title>
        <authorList>
            <person name="Fontana C.A."/>
            <person name="Toffoli L.M."/>
            <person name="Salazar S.M."/>
            <person name="Puglisi E."/>
            <person name="Pedraza R."/>
            <person name="Bassi D."/>
            <person name="Cocconcelli P.S."/>
        </authorList>
    </citation>
    <scope>NUCLEOTIDE SEQUENCE [LARGE SCALE GENOMIC DNA]</scope>
    <source>
        <strain evidence="4 5">2A1</strain>
    </source>
</reference>
<evidence type="ECO:0000313" key="4">
    <source>
        <dbReference type="EMBL" id="OYD81623.1"/>
    </source>
</evidence>
<dbReference type="GO" id="GO:0005509">
    <property type="term" value="F:calcium ion binding"/>
    <property type="evidence" value="ECO:0007669"/>
    <property type="project" value="InterPro"/>
</dbReference>
<proteinExistence type="predicted"/>
<evidence type="ECO:0008006" key="6">
    <source>
        <dbReference type="Google" id="ProtNLM"/>
    </source>
</evidence>
<feature type="region of interest" description="Disordered" evidence="3">
    <location>
        <begin position="476"/>
        <end position="510"/>
    </location>
</feature>
<dbReference type="InterPro" id="IPR018511">
    <property type="entry name" value="Hemolysin-typ_Ca-bd_CS"/>
</dbReference>
<dbReference type="SUPFAM" id="SSF51120">
    <property type="entry name" value="beta-Roll"/>
    <property type="match status" value="2"/>
</dbReference>
<gene>
    <name evidence="4" type="ORF">CHT98_25160</name>
</gene>
<evidence type="ECO:0000256" key="3">
    <source>
        <dbReference type="SAM" id="MobiDB-lite"/>
    </source>
</evidence>
<dbReference type="InterPro" id="IPR050557">
    <property type="entry name" value="RTX_toxin/Mannuronan_C5-epim"/>
</dbReference>
<dbReference type="PANTHER" id="PTHR38340:SF1">
    <property type="entry name" value="S-LAYER PROTEIN"/>
    <property type="match status" value="1"/>
</dbReference>
<dbReference type="AlphaFoldDB" id="A0A235H7X9"/>
<dbReference type="InterPro" id="IPR001343">
    <property type="entry name" value="Hemolysn_Ca-bd"/>
</dbReference>
<dbReference type="Gene3D" id="2.150.10.10">
    <property type="entry name" value="Serralysin-like metalloprotease, C-terminal"/>
    <property type="match status" value="4"/>
</dbReference>
<dbReference type="GO" id="GO:0005576">
    <property type="term" value="C:extracellular region"/>
    <property type="evidence" value="ECO:0007669"/>
    <property type="project" value="UniProtKB-SubCell"/>
</dbReference>
<protein>
    <recommendedName>
        <fullName evidence="6">Calcium-binding protein</fullName>
    </recommendedName>
</protein>
<evidence type="ECO:0000313" key="5">
    <source>
        <dbReference type="Proteomes" id="UP000215367"/>
    </source>
</evidence>
<dbReference type="InterPro" id="IPR011049">
    <property type="entry name" value="Serralysin-like_metalloprot_C"/>
</dbReference>
<comment type="caution">
    <text evidence="4">The sequence shown here is derived from an EMBL/GenBank/DDBJ whole genome shotgun (WGS) entry which is preliminary data.</text>
</comment>
<dbReference type="PANTHER" id="PTHR38340">
    <property type="entry name" value="S-LAYER PROTEIN"/>
    <property type="match status" value="1"/>
</dbReference>